<keyword evidence="2" id="KW-1185">Reference proteome</keyword>
<accession>A0A4Y2KCD6</accession>
<dbReference type="Proteomes" id="UP000499080">
    <property type="component" value="Unassembled WGS sequence"/>
</dbReference>
<evidence type="ECO:0000313" key="2">
    <source>
        <dbReference type="Proteomes" id="UP000499080"/>
    </source>
</evidence>
<protein>
    <submittedName>
        <fullName evidence="1">Uncharacterized protein</fullName>
    </submittedName>
</protein>
<dbReference type="AlphaFoldDB" id="A0A4Y2KCD6"/>
<gene>
    <name evidence="1" type="ORF">AVEN_97007_1</name>
</gene>
<organism evidence="1 2">
    <name type="scientific">Araneus ventricosus</name>
    <name type="common">Orbweaver spider</name>
    <name type="synonym">Epeira ventricosa</name>
    <dbReference type="NCBI Taxonomy" id="182803"/>
    <lineage>
        <taxon>Eukaryota</taxon>
        <taxon>Metazoa</taxon>
        <taxon>Ecdysozoa</taxon>
        <taxon>Arthropoda</taxon>
        <taxon>Chelicerata</taxon>
        <taxon>Arachnida</taxon>
        <taxon>Araneae</taxon>
        <taxon>Araneomorphae</taxon>
        <taxon>Entelegynae</taxon>
        <taxon>Araneoidea</taxon>
        <taxon>Araneidae</taxon>
        <taxon>Araneus</taxon>
    </lineage>
</organism>
<dbReference type="EMBL" id="BGPR01004473">
    <property type="protein sequence ID" value="GBN00012.1"/>
    <property type="molecule type" value="Genomic_DNA"/>
</dbReference>
<sequence length="111" mass="12866">MALYPNHCYRFELRVYSLALLKFYPFPNMNFQASPHDGDTLSILRKSIAWHNRFSKVSKSVVVPEAYLRILHRGSYNEVTSHWLSASRDLDCFLMTKRNGPYACDVTSSDT</sequence>
<comment type="caution">
    <text evidence="1">The sequence shown here is derived from an EMBL/GenBank/DDBJ whole genome shotgun (WGS) entry which is preliminary data.</text>
</comment>
<reference evidence="1 2" key="1">
    <citation type="journal article" date="2019" name="Sci. Rep.">
        <title>Orb-weaving spider Araneus ventricosus genome elucidates the spidroin gene catalogue.</title>
        <authorList>
            <person name="Kono N."/>
            <person name="Nakamura H."/>
            <person name="Ohtoshi R."/>
            <person name="Moran D.A.P."/>
            <person name="Shinohara A."/>
            <person name="Yoshida Y."/>
            <person name="Fujiwara M."/>
            <person name="Mori M."/>
            <person name="Tomita M."/>
            <person name="Arakawa K."/>
        </authorList>
    </citation>
    <scope>NUCLEOTIDE SEQUENCE [LARGE SCALE GENOMIC DNA]</scope>
</reference>
<proteinExistence type="predicted"/>
<name>A0A4Y2KCD6_ARAVE</name>
<evidence type="ECO:0000313" key="1">
    <source>
        <dbReference type="EMBL" id="GBN00012.1"/>
    </source>
</evidence>